<reference evidence="2" key="1">
    <citation type="journal article" date="2019" name="Int. J. Syst. Evol. Microbiol.">
        <title>The Global Catalogue of Microorganisms (GCM) 10K type strain sequencing project: providing services to taxonomists for standard genome sequencing and annotation.</title>
        <authorList>
            <consortium name="The Broad Institute Genomics Platform"/>
            <consortium name="The Broad Institute Genome Sequencing Center for Infectious Disease"/>
            <person name="Wu L."/>
            <person name="Ma J."/>
        </authorList>
    </citation>
    <scope>NUCLEOTIDE SEQUENCE [LARGE SCALE GENOMIC DNA]</scope>
    <source>
        <strain evidence="2">CGMCC 1.15103</strain>
    </source>
</reference>
<dbReference type="Proteomes" id="UP000602004">
    <property type="component" value="Unassembled WGS sequence"/>
</dbReference>
<comment type="caution">
    <text evidence="1">The sequence shown here is derived from an EMBL/GenBank/DDBJ whole genome shotgun (WGS) entry which is preliminary data.</text>
</comment>
<dbReference type="EMBL" id="BMHL01000017">
    <property type="protein sequence ID" value="GGC67322.1"/>
    <property type="molecule type" value="Genomic_DNA"/>
</dbReference>
<evidence type="ECO:0000313" key="1">
    <source>
        <dbReference type="EMBL" id="GGC67322.1"/>
    </source>
</evidence>
<name>A0ABQ1NB95_9BURK</name>
<protein>
    <submittedName>
        <fullName evidence="1">Uncharacterized protein</fullName>
    </submittedName>
</protein>
<keyword evidence="2" id="KW-1185">Reference proteome</keyword>
<accession>A0ABQ1NB95</accession>
<sequence>MAEGRRLQQSLAKRRQVCPHITVATVYPSSCPCCKITSDPVMGGPNGVYNRQTKQLANRMTYPKAQQEAHAGEVDPHPEYQTQVETQVLITAAINALVTDSSLAATSTAFVNALFAVGVQ</sequence>
<evidence type="ECO:0000313" key="2">
    <source>
        <dbReference type="Proteomes" id="UP000602004"/>
    </source>
</evidence>
<organism evidence="1 2">
    <name type="scientific">Paraburkholderia caffeinilytica</name>
    <dbReference type="NCBI Taxonomy" id="1761016"/>
    <lineage>
        <taxon>Bacteria</taxon>
        <taxon>Pseudomonadati</taxon>
        <taxon>Pseudomonadota</taxon>
        <taxon>Betaproteobacteria</taxon>
        <taxon>Burkholderiales</taxon>
        <taxon>Burkholderiaceae</taxon>
        <taxon>Paraburkholderia</taxon>
    </lineage>
</organism>
<proteinExistence type="predicted"/>
<gene>
    <name evidence="1" type="ORF">GCM10011400_64060</name>
</gene>